<feature type="domain" description="MATH" evidence="1">
    <location>
        <begin position="22"/>
        <end position="192"/>
    </location>
</feature>
<dbReference type="InterPro" id="IPR002083">
    <property type="entry name" value="MATH/TRAF_dom"/>
</dbReference>
<dbReference type="AlphaFoldDB" id="A0A218VRU9"/>
<proteinExistence type="predicted"/>
<accession>A0A218VRU9</accession>
<evidence type="ECO:0000313" key="2">
    <source>
        <dbReference type="EMBL" id="OWM63257.1"/>
    </source>
</evidence>
<reference evidence="3" key="1">
    <citation type="journal article" date="2017" name="Plant J.">
        <title>The pomegranate (Punica granatum L.) genome and the genomics of punicalagin biosynthesis.</title>
        <authorList>
            <person name="Qin G."/>
            <person name="Xu C."/>
            <person name="Ming R."/>
            <person name="Tang H."/>
            <person name="Guyot R."/>
            <person name="Kramer E.M."/>
            <person name="Hu Y."/>
            <person name="Yi X."/>
            <person name="Qi Y."/>
            <person name="Xu X."/>
            <person name="Gao Z."/>
            <person name="Pan H."/>
            <person name="Jian J."/>
            <person name="Tian Y."/>
            <person name="Yue Z."/>
            <person name="Xu Y."/>
        </authorList>
    </citation>
    <scope>NUCLEOTIDE SEQUENCE [LARGE SCALE GENOMIC DNA]</scope>
    <source>
        <strain evidence="3">cv. Dabenzi</strain>
    </source>
</reference>
<evidence type="ECO:0000259" key="1">
    <source>
        <dbReference type="PROSITE" id="PS50144"/>
    </source>
</evidence>
<dbReference type="PROSITE" id="PS50144">
    <property type="entry name" value="MATH"/>
    <property type="match status" value="2"/>
</dbReference>
<protein>
    <recommendedName>
        <fullName evidence="1">MATH domain-containing protein</fullName>
    </recommendedName>
</protein>
<sequence length="349" mass="39570">MATLQAFDEQEETERLISDAPPAHYLFKIQSFSLLAKNGVDKYESGIFHAGGYKWYFHIGYTRLISNAPPAHYLVKIQSFSLLTKNGVDKKLILHPNGNKTMNVKDHVSVYLSMAETSSLPSSWEVYAVIRLFLLDQNKDNYFIVQDAMGKHRRFHWMKLESGFNQLIPLKTFADSRNGYLVDDTCVLGAEVFVSKERSTGKGESLVMIKDALSNNHYWKIDNFSKLDKEYYDSSIFLAGNYKWKIRFFPNGKGSGLGSYISLYLDLAETESLPPGTKVFAGLSLRILDQVQGRNYIGKANHWFSASSRETGWARFMLLSSFKQLGPLVKDSCWVEAEVSVLGVVDPFT</sequence>
<dbReference type="PANTHER" id="PTHR46162:SF2">
    <property type="entry name" value="ANKYRIN REPEAT-CONTAINING PROTEIN-RELATED"/>
    <property type="match status" value="1"/>
</dbReference>
<dbReference type="SMART" id="SM00061">
    <property type="entry name" value="MATH"/>
    <property type="match status" value="2"/>
</dbReference>
<dbReference type="EMBL" id="MTKT01006106">
    <property type="protein sequence ID" value="OWM63257.1"/>
    <property type="molecule type" value="Genomic_DNA"/>
</dbReference>
<evidence type="ECO:0000313" key="3">
    <source>
        <dbReference type="Proteomes" id="UP000197138"/>
    </source>
</evidence>
<dbReference type="CDD" id="cd00121">
    <property type="entry name" value="MATH"/>
    <property type="match status" value="2"/>
</dbReference>
<dbReference type="Pfam" id="PF22486">
    <property type="entry name" value="MATH_2"/>
    <property type="match status" value="2"/>
</dbReference>
<comment type="caution">
    <text evidence="2">The sequence shown here is derived from an EMBL/GenBank/DDBJ whole genome shotgun (WGS) entry which is preliminary data.</text>
</comment>
<dbReference type="Proteomes" id="UP000197138">
    <property type="component" value="Unassembled WGS sequence"/>
</dbReference>
<organism evidence="2 3">
    <name type="scientific">Punica granatum</name>
    <name type="common">Pomegranate</name>
    <dbReference type="NCBI Taxonomy" id="22663"/>
    <lineage>
        <taxon>Eukaryota</taxon>
        <taxon>Viridiplantae</taxon>
        <taxon>Streptophyta</taxon>
        <taxon>Embryophyta</taxon>
        <taxon>Tracheophyta</taxon>
        <taxon>Spermatophyta</taxon>
        <taxon>Magnoliopsida</taxon>
        <taxon>eudicotyledons</taxon>
        <taxon>Gunneridae</taxon>
        <taxon>Pentapetalae</taxon>
        <taxon>rosids</taxon>
        <taxon>malvids</taxon>
        <taxon>Myrtales</taxon>
        <taxon>Lythraceae</taxon>
        <taxon>Punica</taxon>
    </lineage>
</organism>
<dbReference type="SUPFAM" id="SSF49599">
    <property type="entry name" value="TRAF domain-like"/>
    <property type="match status" value="3"/>
</dbReference>
<dbReference type="InterPro" id="IPR008974">
    <property type="entry name" value="TRAF-like"/>
</dbReference>
<dbReference type="Gene3D" id="2.60.210.10">
    <property type="entry name" value="Apoptosis, Tumor Necrosis Factor Receptor Associated Protein 2, Chain A"/>
    <property type="match status" value="2"/>
</dbReference>
<feature type="domain" description="MATH" evidence="1">
    <location>
        <begin position="214"/>
        <end position="339"/>
    </location>
</feature>
<dbReference type="PANTHER" id="PTHR46162">
    <property type="entry name" value="TRAF-LIKE FAMILY PROTEIN"/>
    <property type="match status" value="1"/>
</dbReference>
<name>A0A218VRU9_PUNGR</name>
<gene>
    <name evidence="2" type="ORF">CDL15_Pgr010657</name>
</gene>